<accession>A0A0G1SJK2</accession>
<evidence type="ECO:0000256" key="1">
    <source>
        <dbReference type="ARBA" id="ARBA00022481"/>
    </source>
</evidence>
<protein>
    <submittedName>
        <fullName evidence="3">General secretion pathway protein G</fullName>
    </submittedName>
</protein>
<dbReference type="Gene3D" id="3.30.700.10">
    <property type="entry name" value="Glycoprotein, Type 4 Pilin"/>
    <property type="match status" value="1"/>
</dbReference>
<proteinExistence type="predicted"/>
<evidence type="ECO:0000313" key="3">
    <source>
        <dbReference type="EMBL" id="KKU33520.1"/>
    </source>
</evidence>
<dbReference type="GO" id="GO:0015628">
    <property type="term" value="P:protein secretion by the type II secretion system"/>
    <property type="evidence" value="ECO:0007669"/>
    <property type="project" value="InterPro"/>
</dbReference>
<evidence type="ECO:0000313" key="4">
    <source>
        <dbReference type="Proteomes" id="UP000034794"/>
    </source>
</evidence>
<dbReference type="EMBL" id="LCMI01000003">
    <property type="protein sequence ID" value="KKU33520.1"/>
    <property type="molecule type" value="Genomic_DNA"/>
</dbReference>
<reference evidence="3 4" key="1">
    <citation type="journal article" date="2015" name="Nature">
        <title>rRNA introns, odd ribosomes, and small enigmatic genomes across a large radiation of phyla.</title>
        <authorList>
            <person name="Brown C.T."/>
            <person name="Hug L.A."/>
            <person name="Thomas B.C."/>
            <person name="Sharon I."/>
            <person name="Castelle C.J."/>
            <person name="Singh A."/>
            <person name="Wilkins M.J."/>
            <person name="Williams K.H."/>
            <person name="Banfield J.F."/>
        </authorList>
    </citation>
    <scope>NUCLEOTIDE SEQUENCE [LARGE SCALE GENOMIC DNA]</scope>
</reference>
<dbReference type="Pfam" id="PF07963">
    <property type="entry name" value="N_methyl"/>
    <property type="match status" value="1"/>
</dbReference>
<dbReference type="GO" id="GO:0015627">
    <property type="term" value="C:type II protein secretion system complex"/>
    <property type="evidence" value="ECO:0007669"/>
    <property type="project" value="InterPro"/>
</dbReference>
<dbReference type="InterPro" id="IPR000983">
    <property type="entry name" value="Bac_GSPG_pilin"/>
</dbReference>
<evidence type="ECO:0000256" key="2">
    <source>
        <dbReference type="SAM" id="Phobius"/>
    </source>
</evidence>
<keyword evidence="2" id="KW-0472">Membrane</keyword>
<dbReference type="InterPro" id="IPR012902">
    <property type="entry name" value="N_methyl_site"/>
</dbReference>
<dbReference type="NCBIfam" id="TIGR02532">
    <property type="entry name" value="IV_pilin_GFxxxE"/>
    <property type="match status" value="1"/>
</dbReference>
<name>A0A0G1SJK2_9BACT</name>
<organism evidence="3 4">
    <name type="scientific">Candidatus Collierbacteria bacterium GW2011_GWA2_46_26</name>
    <dbReference type="NCBI Taxonomy" id="1618381"/>
    <lineage>
        <taxon>Bacteria</taxon>
        <taxon>Candidatus Collieribacteriota</taxon>
    </lineage>
</organism>
<comment type="caution">
    <text evidence="3">The sequence shown here is derived from an EMBL/GenBank/DDBJ whole genome shotgun (WGS) entry which is preliminary data.</text>
</comment>
<dbReference type="PRINTS" id="PR00813">
    <property type="entry name" value="BCTERIALGSPG"/>
</dbReference>
<feature type="transmembrane region" description="Helical" evidence="2">
    <location>
        <begin position="30"/>
        <end position="54"/>
    </location>
</feature>
<keyword evidence="2" id="KW-0812">Transmembrane</keyword>
<dbReference type="InterPro" id="IPR045584">
    <property type="entry name" value="Pilin-like"/>
</dbReference>
<gene>
    <name evidence="3" type="ORF">UX47_C0003G0043</name>
</gene>
<dbReference type="SUPFAM" id="SSF54523">
    <property type="entry name" value="Pili subunits"/>
    <property type="match status" value="1"/>
</dbReference>
<keyword evidence="2" id="KW-1133">Transmembrane helix</keyword>
<dbReference type="Proteomes" id="UP000034794">
    <property type="component" value="Unassembled WGS sequence"/>
</dbReference>
<keyword evidence="1" id="KW-0488">Methylation</keyword>
<dbReference type="AlphaFoldDB" id="A0A0G1SJK2"/>
<sequence>MINLYGLPRRNTGLINQTPTTLNDKRGFTFIELLVVITIIGVIFASAIVTFTSITTRSRDTRRKADLEAVRQSLEMCRSLTGAYPDTIYDEISCSVSGPILLKNTPHDPKPCSDLVGAYSYVKASSTEYTLSAPCMEIDTTYQVTNP</sequence>